<feature type="transmembrane region" description="Helical" evidence="5">
    <location>
        <begin position="64"/>
        <end position="95"/>
    </location>
</feature>
<accession>A0A0N8W0E4</accession>
<evidence type="ECO:0000313" key="7">
    <source>
        <dbReference type="EMBL" id="KQB86466.1"/>
    </source>
</evidence>
<dbReference type="GO" id="GO:0016020">
    <property type="term" value="C:membrane"/>
    <property type="evidence" value="ECO:0007669"/>
    <property type="project" value="UniProtKB-SubCell"/>
</dbReference>
<feature type="domain" description="TM2" evidence="6">
    <location>
        <begin position="35"/>
        <end position="82"/>
    </location>
</feature>
<reference evidence="7 8" key="1">
    <citation type="submission" date="2015-10" db="EMBL/GenBank/DDBJ databases">
        <title>Corynebacteirum lowii and Corynebacterium oculi species nova, derived from human clinical disease and and emended description of Corynebacterium mastiditis.</title>
        <authorList>
            <person name="Bernard K."/>
            <person name="Pacheco A.L."/>
            <person name="Mcdougall C."/>
            <person name="Burtx T."/>
            <person name="Weibe D."/>
            <person name="Tyler S."/>
            <person name="Olson A.B."/>
            <person name="Cnockaert M."/>
            <person name="Eguchi H."/>
            <person name="Kuwahara T."/>
            <person name="Nakayama-Imaohji H."/>
            <person name="Boudewijins M."/>
            <person name="Van Hoecke F."/>
            <person name="Bernier A.-M."/>
            <person name="Vandamme P."/>
        </authorList>
    </citation>
    <scope>NUCLEOTIDE SEQUENCE [LARGE SCALE GENOMIC DNA]</scope>
    <source>
        <strain evidence="7 8">NML 130206</strain>
    </source>
</reference>
<name>A0A0N8W0E4_9CORY</name>
<dbReference type="Pfam" id="PF05154">
    <property type="entry name" value="TM2"/>
    <property type="match status" value="1"/>
</dbReference>
<feature type="transmembrane region" description="Helical" evidence="5">
    <location>
        <begin position="37"/>
        <end position="57"/>
    </location>
</feature>
<organism evidence="7 8">
    <name type="scientific">Corynebacterium lowii</name>
    <dbReference type="NCBI Taxonomy" id="1544413"/>
    <lineage>
        <taxon>Bacteria</taxon>
        <taxon>Bacillati</taxon>
        <taxon>Actinomycetota</taxon>
        <taxon>Actinomycetes</taxon>
        <taxon>Mycobacteriales</taxon>
        <taxon>Corynebacteriaceae</taxon>
        <taxon>Corynebacterium</taxon>
    </lineage>
</organism>
<evidence type="ECO:0000256" key="1">
    <source>
        <dbReference type="ARBA" id="ARBA00004141"/>
    </source>
</evidence>
<dbReference type="AlphaFoldDB" id="A0A0N8W0E4"/>
<evidence type="ECO:0000313" key="8">
    <source>
        <dbReference type="Proteomes" id="UP000050488"/>
    </source>
</evidence>
<dbReference type="Proteomes" id="UP000050488">
    <property type="component" value="Unassembled WGS sequence"/>
</dbReference>
<gene>
    <name evidence="7" type="ORF">Clow_01390</name>
</gene>
<dbReference type="PATRIC" id="fig|1544413.3.peg.1393"/>
<comment type="subcellular location">
    <subcellularLocation>
        <location evidence="1">Membrane</location>
        <topology evidence="1">Multi-pass membrane protein</topology>
    </subcellularLocation>
</comment>
<keyword evidence="2 5" id="KW-0812">Transmembrane</keyword>
<protein>
    <submittedName>
        <fullName evidence="7">TM2 domain protein</fullName>
    </submittedName>
</protein>
<evidence type="ECO:0000256" key="3">
    <source>
        <dbReference type="ARBA" id="ARBA00022989"/>
    </source>
</evidence>
<keyword evidence="4 5" id="KW-0472">Membrane</keyword>
<dbReference type="STRING" id="1544413.Clow_01390"/>
<keyword evidence="8" id="KW-1185">Reference proteome</keyword>
<comment type="caution">
    <text evidence="7">The sequence shown here is derived from an EMBL/GenBank/DDBJ whole genome shotgun (WGS) entry which is preliminary data.</text>
</comment>
<evidence type="ECO:0000256" key="4">
    <source>
        <dbReference type="ARBA" id="ARBA00023136"/>
    </source>
</evidence>
<dbReference type="EMBL" id="LKEV01000003">
    <property type="protein sequence ID" value="KQB86466.1"/>
    <property type="molecule type" value="Genomic_DNA"/>
</dbReference>
<dbReference type="InterPro" id="IPR007829">
    <property type="entry name" value="TM2"/>
</dbReference>
<evidence type="ECO:0000259" key="6">
    <source>
        <dbReference type="Pfam" id="PF05154"/>
    </source>
</evidence>
<keyword evidence="3 5" id="KW-1133">Transmembrane helix</keyword>
<sequence>MLAGIRLSWITMTMPQFGQQYTSPEYLQEPLPAPRSYIAAALLAFFLGEFGVHNFYLGYRQRAIIQLVIAIVGYALSIVLIGIPIVIAVKIWAFVEFVMILLRSGTYATDPYGRELI</sequence>
<evidence type="ECO:0000256" key="5">
    <source>
        <dbReference type="SAM" id="Phobius"/>
    </source>
</evidence>
<evidence type="ECO:0000256" key="2">
    <source>
        <dbReference type="ARBA" id="ARBA00022692"/>
    </source>
</evidence>
<proteinExistence type="predicted"/>